<protein>
    <submittedName>
        <fullName evidence="1">Uncharacterized protein</fullName>
    </submittedName>
</protein>
<accession>A0A5N0ECH8</accession>
<evidence type="ECO:0000313" key="2">
    <source>
        <dbReference type="Proteomes" id="UP000323876"/>
    </source>
</evidence>
<name>A0A5N0ECH8_9NOCA</name>
<dbReference type="RefSeq" id="WP_150404780.1">
    <property type="nucleotide sequence ID" value="NZ_VXLC01000014.1"/>
</dbReference>
<proteinExistence type="predicted"/>
<keyword evidence="2" id="KW-1185">Reference proteome</keyword>
<sequence>MRFSEILIPRSEWLQMRIEFFRQLQRAVAVALGTVAIVTAVLPGASASVAVCSYRTCTNTPDNGVYIGRLFATVTTGWTPYDNSGFYHVHLTGPGLDKNSDNEYVADGDVYEHTFELNRAFNPDDVICVQGWMNDRENQGRPCFTIER</sequence>
<dbReference type="EMBL" id="VXLC01000014">
    <property type="protein sequence ID" value="KAA8886209.1"/>
    <property type="molecule type" value="Genomic_DNA"/>
</dbReference>
<dbReference type="AlphaFoldDB" id="A0A5N0ECH8"/>
<gene>
    <name evidence="1" type="ORF">F3087_26840</name>
</gene>
<dbReference type="Proteomes" id="UP000323876">
    <property type="component" value="Unassembled WGS sequence"/>
</dbReference>
<organism evidence="1 2">
    <name type="scientific">Nocardia colli</name>
    <dbReference type="NCBI Taxonomy" id="2545717"/>
    <lineage>
        <taxon>Bacteria</taxon>
        <taxon>Bacillati</taxon>
        <taxon>Actinomycetota</taxon>
        <taxon>Actinomycetes</taxon>
        <taxon>Mycobacteriales</taxon>
        <taxon>Nocardiaceae</taxon>
        <taxon>Nocardia</taxon>
    </lineage>
</organism>
<reference evidence="1 2" key="1">
    <citation type="submission" date="2019-09" db="EMBL/GenBank/DDBJ databases">
        <authorList>
            <person name="Wang X."/>
        </authorList>
    </citation>
    <scope>NUCLEOTIDE SEQUENCE [LARGE SCALE GENOMIC DNA]</scope>
    <source>
        <strain evidence="1 2">CICC 11023</strain>
    </source>
</reference>
<comment type="caution">
    <text evidence="1">The sequence shown here is derived from an EMBL/GenBank/DDBJ whole genome shotgun (WGS) entry which is preliminary data.</text>
</comment>
<evidence type="ECO:0000313" key="1">
    <source>
        <dbReference type="EMBL" id="KAA8886209.1"/>
    </source>
</evidence>